<keyword evidence="7" id="KW-0812">Transmembrane</keyword>
<dbReference type="PANTHER" id="PTHR43390:SF1">
    <property type="entry name" value="CHLOROPLAST PROCESSING PEPTIDASE"/>
    <property type="match status" value="1"/>
</dbReference>
<evidence type="ECO:0000256" key="2">
    <source>
        <dbReference type="ARBA" id="ARBA00009370"/>
    </source>
</evidence>
<dbReference type="GO" id="GO:0006465">
    <property type="term" value="P:signal peptide processing"/>
    <property type="evidence" value="ECO:0007669"/>
    <property type="project" value="InterPro"/>
</dbReference>
<feature type="active site" evidence="6">
    <location>
        <position position="130"/>
    </location>
</feature>
<dbReference type="AlphaFoldDB" id="A0A7C3E304"/>
<comment type="caution">
    <text evidence="9">The sequence shown here is derived from an EMBL/GenBank/DDBJ whole genome shotgun (WGS) entry which is preliminary data.</text>
</comment>
<reference evidence="9" key="1">
    <citation type="journal article" date="2020" name="mSystems">
        <title>Genome- and Community-Level Interaction Insights into Carbon Utilization and Element Cycling Functions of Hydrothermarchaeota in Hydrothermal Sediment.</title>
        <authorList>
            <person name="Zhou Z."/>
            <person name="Liu Y."/>
            <person name="Xu W."/>
            <person name="Pan J."/>
            <person name="Luo Z.H."/>
            <person name="Li M."/>
        </authorList>
    </citation>
    <scope>NUCLEOTIDE SEQUENCE [LARGE SCALE GENOMIC DNA]</scope>
    <source>
        <strain evidence="9">SpSt-503</strain>
    </source>
</reference>
<evidence type="ECO:0000256" key="1">
    <source>
        <dbReference type="ARBA" id="ARBA00000677"/>
    </source>
</evidence>
<comment type="catalytic activity">
    <reaction evidence="1 7">
        <text>Cleavage of hydrophobic, N-terminal signal or leader sequences from secreted and periplasmic proteins.</text>
        <dbReference type="EC" id="3.4.21.89"/>
    </reaction>
</comment>
<keyword evidence="7" id="KW-0472">Membrane</keyword>
<protein>
    <recommendedName>
        <fullName evidence="4 7">Signal peptidase I</fullName>
        <ecNumber evidence="3 7">3.4.21.89</ecNumber>
    </recommendedName>
</protein>
<dbReference type="SUPFAM" id="SSF51306">
    <property type="entry name" value="LexA/Signal peptidase"/>
    <property type="match status" value="1"/>
</dbReference>
<evidence type="ECO:0000256" key="4">
    <source>
        <dbReference type="ARBA" id="ARBA00019232"/>
    </source>
</evidence>
<dbReference type="EC" id="3.4.21.89" evidence="3 7"/>
<feature type="transmembrane region" description="Helical" evidence="7">
    <location>
        <begin position="21"/>
        <end position="44"/>
    </location>
</feature>
<evidence type="ECO:0000256" key="3">
    <source>
        <dbReference type="ARBA" id="ARBA00013208"/>
    </source>
</evidence>
<comment type="subcellular location">
    <subcellularLocation>
        <location evidence="7">Membrane</location>
        <topology evidence="7">Single-pass type II membrane protein</topology>
    </subcellularLocation>
</comment>
<accession>A0A7C3E304</accession>
<dbReference type="GO" id="GO:0009003">
    <property type="term" value="F:signal peptidase activity"/>
    <property type="evidence" value="ECO:0007669"/>
    <property type="project" value="UniProtKB-EC"/>
</dbReference>
<comment type="similarity">
    <text evidence="2 7">Belongs to the peptidase S26 family.</text>
</comment>
<dbReference type="EMBL" id="DSVL01000354">
    <property type="protein sequence ID" value="HFH30112.1"/>
    <property type="molecule type" value="Genomic_DNA"/>
</dbReference>
<name>A0A7C3E304_9SPIR</name>
<dbReference type="NCBIfam" id="TIGR02227">
    <property type="entry name" value="sigpep_I_bact"/>
    <property type="match status" value="1"/>
</dbReference>
<dbReference type="PRINTS" id="PR00727">
    <property type="entry name" value="LEADERPTASE"/>
</dbReference>
<proteinExistence type="inferred from homology"/>
<evidence type="ECO:0000313" key="9">
    <source>
        <dbReference type="EMBL" id="HFH30112.1"/>
    </source>
</evidence>
<dbReference type="PANTHER" id="PTHR43390">
    <property type="entry name" value="SIGNAL PEPTIDASE I"/>
    <property type="match status" value="1"/>
</dbReference>
<feature type="active site" evidence="6">
    <location>
        <position position="52"/>
    </location>
</feature>
<keyword evidence="7" id="KW-1133">Transmembrane helix</keyword>
<evidence type="ECO:0000259" key="8">
    <source>
        <dbReference type="Pfam" id="PF10502"/>
    </source>
</evidence>
<keyword evidence="7" id="KW-0645">Protease</keyword>
<feature type="domain" description="Peptidase S26" evidence="8">
    <location>
        <begin position="26"/>
        <end position="232"/>
    </location>
</feature>
<dbReference type="InterPro" id="IPR019757">
    <property type="entry name" value="Pept_S26A_signal_pept_1_Lys-AS"/>
</dbReference>
<organism evidence="9">
    <name type="scientific">Gracilinema caldarium</name>
    <dbReference type="NCBI Taxonomy" id="215591"/>
    <lineage>
        <taxon>Bacteria</taxon>
        <taxon>Pseudomonadati</taxon>
        <taxon>Spirochaetota</taxon>
        <taxon>Spirochaetia</taxon>
        <taxon>Spirochaetales</taxon>
        <taxon>Breznakiellaceae</taxon>
        <taxon>Gracilinema</taxon>
    </lineage>
</organism>
<evidence type="ECO:0000256" key="6">
    <source>
        <dbReference type="PIRSR" id="PIRSR600223-1"/>
    </source>
</evidence>
<sequence>MIYKKWQKYSYTAQRHQRHRILIALSWVLAVFLLYLFVSSYLIFSFRNESNSMGKTLIPGDVGLALSTRLFPKDKASSLFPYKRGDIVILEKSFTNDEPTWYGRLWDNLLAFFSAQLAVQPNTERRLFIKRLIALPGDEIAIKNNIVRVKPAGQDYGLTEFELSSVTYDIVLPESVVENQALLPFSQDMEPVQLKEGECFVLSDDRRDCNDSRTWGPVLISDIRGKPLLRYWPFKRFGTL</sequence>
<dbReference type="GO" id="GO:0016020">
    <property type="term" value="C:membrane"/>
    <property type="evidence" value="ECO:0007669"/>
    <property type="project" value="UniProtKB-SubCell"/>
</dbReference>
<keyword evidence="5 7" id="KW-0378">Hydrolase</keyword>
<dbReference type="Pfam" id="PF10502">
    <property type="entry name" value="Peptidase_S26"/>
    <property type="match status" value="1"/>
</dbReference>
<dbReference type="InterPro" id="IPR019533">
    <property type="entry name" value="Peptidase_S26"/>
</dbReference>
<evidence type="ECO:0000256" key="5">
    <source>
        <dbReference type="ARBA" id="ARBA00022801"/>
    </source>
</evidence>
<gene>
    <name evidence="9" type="primary">lepB</name>
    <name evidence="9" type="ORF">ENS59_11510</name>
</gene>
<evidence type="ECO:0000256" key="7">
    <source>
        <dbReference type="RuleBase" id="RU362042"/>
    </source>
</evidence>
<dbReference type="InterPro" id="IPR000223">
    <property type="entry name" value="Pept_S26A_signal_pept_1"/>
</dbReference>
<dbReference type="GO" id="GO:0004252">
    <property type="term" value="F:serine-type endopeptidase activity"/>
    <property type="evidence" value="ECO:0007669"/>
    <property type="project" value="InterPro"/>
</dbReference>
<dbReference type="Gene3D" id="2.10.109.10">
    <property type="entry name" value="Umud Fragment, subunit A"/>
    <property type="match status" value="1"/>
</dbReference>
<dbReference type="PROSITE" id="PS00760">
    <property type="entry name" value="SPASE_I_2"/>
    <property type="match status" value="1"/>
</dbReference>
<dbReference type="InterPro" id="IPR036286">
    <property type="entry name" value="LexA/Signal_pep-like_sf"/>
</dbReference>